<dbReference type="PANTHER" id="PTHR33710:SF62">
    <property type="entry name" value="DUF4283 DOMAIN PROTEIN"/>
    <property type="match status" value="1"/>
</dbReference>
<reference evidence="1 2" key="1">
    <citation type="journal article" date="2023" name="G3 (Bethesda)">
        <title>A chromosome-length genome assembly and annotation of blackberry (Rubus argutus, cv. 'Hillquist').</title>
        <authorList>
            <person name="Bruna T."/>
            <person name="Aryal R."/>
            <person name="Dudchenko O."/>
            <person name="Sargent D.J."/>
            <person name="Mead D."/>
            <person name="Buti M."/>
            <person name="Cavallini A."/>
            <person name="Hytonen T."/>
            <person name="Andres J."/>
            <person name="Pham M."/>
            <person name="Weisz D."/>
            <person name="Mascagni F."/>
            <person name="Usai G."/>
            <person name="Natali L."/>
            <person name="Bassil N."/>
            <person name="Fernandez G.E."/>
            <person name="Lomsadze A."/>
            <person name="Armour M."/>
            <person name="Olukolu B."/>
            <person name="Poorten T."/>
            <person name="Britton C."/>
            <person name="Davik J."/>
            <person name="Ashrafi H."/>
            <person name="Aiden E.L."/>
            <person name="Borodovsky M."/>
            <person name="Worthington M."/>
        </authorList>
    </citation>
    <scope>NUCLEOTIDE SEQUENCE [LARGE SCALE GENOMIC DNA]</scope>
    <source>
        <strain evidence="1">PI 553951</strain>
    </source>
</reference>
<name>A0AAW1YS50_RUBAR</name>
<keyword evidence="2" id="KW-1185">Reference proteome</keyword>
<dbReference type="AlphaFoldDB" id="A0AAW1YS50"/>
<dbReference type="PANTHER" id="PTHR33710">
    <property type="entry name" value="BNAC02G09200D PROTEIN"/>
    <property type="match status" value="1"/>
</dbReference>
<dbReference type="Proteomes" id="UP001457282">
    <property type="component" value="Unassembled WGS sequence"/>
</dbReference>
<evidence type="ECO:0000313" key="1">
    <source>
        <dbReference type="EMBL" id="KAK9951419.1"/>
    </source>
</evidence>
<dbReference type="InterPro" id="IPR036691">
    <property type="entry name" value="Endo/exonu/phosph_ase_sf"/>
</dbReference>
<protein>
    <submittedName>
        <fullName evidence="1">Uncharacterized protein</fullName>
    </submittedName>
</protein>
<dbReference type="Gene3D" id="3.60.10.10">
    <property type="entry name" value="Endonuclease/exonuclease/phosphatase"/>
    <property type="match status" value="1"/>
</dbReference>
<gene>
    <name evidence="1" type="ORF">M0R45_006861</name>
</gene>
<evidence type="ECO:0000313" key="2">
    <source>
        <dbReference type="Proteomes" id="UP001457282"/>
    </source>
</evidence>
<comment type="caution">
    <text evidence="1">The sequence shown here is derived from an EMBL/GenBank/DDBJ whole genome shotgun (WGS) entry which is preliminary data.</text>
</comment>
<accession>A0AAW1YS50</accession>
<organism evidence="1 2">
    <name type="scientific">Rubus argutus</name>
    <name type="common">Southern blackberry</name>
    <dbReference type="NCBI Taxonomy" id="59490"/>
    <lineage>
        <taxon>Eukaryota</taxon>
        <taxon>Viridiplantae</taxon>
        <taxon>Streptophyta</taxon>
        <taxon>Embryophyta</taxon>
        <taxon>Tracheophyta</taxon>
        <taxon>Spermatophyta</taxon>
        <taxon>Magnoliopsida</taxon>
        <taxon>eudicotyledons</taxon>
        <taxon>Gunneridae</taxon>
        <taxon>Pentapetalae</taxon>
        <taxon>rosids</taxon>
        <taxon>fabids</taxon>
        <taxon>Rosales</taxon>
        <taxon>Rosaceae</taxon>
        <taxon>Rosoideae</taxon>
        <taxon>Rosoideae incertae sedis</taxon>
        <taxon>Rubus</taxon>
    </lineage>
</organism>
<dbReference type="EMBL" id="JBEDUW010000001">
    <property type="protein sequence ID" value="KAK9951419.1"/>
    <property type="molecule type" value="Genomic_DNA"/>
</dbReference>
<dbReference type="SUPFAM" id="SSF56219">
    <property type="entry name" value="DNase I-like"/>
    <property type="match status" value="1"/>
</dbReference>
<proteinExistence type="predicted"/>
<sequence length="173" mass="20184">MSFYGPMKKKVAKKFTWCNNWPAGGLIQIRLDRAIVNTRWLEKWPETSVFHSPRVGSDHCPILIYSDPPFNRGPKQFKFEASWADDEECYEVINSAWSNQSLELFGDQWAMNLTNCSRHLSIWSKKFSNSRKEINVKMDQLQVLQEKFDDGSIHMAACLTKDIVELWGKEEAY</sequence>